<keyword evidence="3" id="KW-1185">Reference proteome</keyword>
<comment type="caution">
    <text evidence="2">The sequence shown here is derived from an EMBL/GenBank/DDBJ whole genome shotgun (WGS) entry which is preliminary data.</text>
</comment>
<evidence type="ECO:0000313" key="3">
    <source>
        <dbReference type="Proteomes" id="UP000799439"/>
    </source>
</evidence>
<sequence>MRSPLLTHFRWWPRRPCHLLHQNVVCTRASSLAAATHLDLDWPQEYYKDLEAESPITSVNSTATTTDDSKPDIAQGRHRKTSNKSTNDLFSRIYKVKPQGSRSKQWLHFLEQQRLRHGHEGVEAVWQCMQAQKLQLRPHDQAISKVWNILLSAFLDRPELLEGLIRHAGQIHRTSGDDFHFLYTPIMLYMLKYRPELSSGFFVLLHEQSLVPRTRAAPCISAVVESQEQAAAFDTFRYIYETGSERNLYDPCLLGLKSSHASYTTMCKWHSFLLSHGDAPSATFRSNPLVEILFSRVRVPNYDPSANNASENSAEDVLEYLPLTRERLSTVVGEIHGIKQKSVTDAFCARVFATGGLSTGFLIAGLSMLGLDTIGPLAVRELAARSRTIPAFQDALKIVRERNVAITPCTFSKALEKFAEEDRQDLFDSIVNSDRHPDIYEDRELLESLVDDCLKVDRSLDAHAILAVLSMSAKHHDEHRWNTLIQAEARIHRADKVATILKDMIGQKLEITGETIHSIRTHLLPYRERGKRPQITGKRKQAEDDLLFVTNLFLSVASTGKRIHVSHWRELIKRYGMECRMNGLRYLVLEVVRHYLPSQSPAGRPSNESQNRSTRCLRAIRVDSPLRQLLNTTMQCAMIAWGFNSEAAEKYLPAALRGPQLEGDLSHGEKWLRGLTLLIQIRDEGVPIDIQSVRNQVMVQLGHIFMPRFALIDGQRMIITHDDAELLRRFDVIEKTWSPKGLFRFGNDRNQMTEADRLQWVLSCLFDRTGWIAKRQKKLKQSNGLG</sequence>
<proteinExistence type="predicted"/>
<evidence type="ECO:0000256" key="1">
    <source>
        <dbReference type="SAM" id="MobiDB-lite"/>
    </source>
</evidence>
<reference evidence="2" key="1">
    <citation type="journal article" date="2020" name="Stud. Mycol.">
        <title>101 Dothideomycetes genomes: a test case for predicting lifestyles and emergence of pathogens.</title>
        <authorList>
            <person name="Haridas S."/>
            <person name="Albert R."/>
            <person name="Binder M."/>
            <person name="Bloem J."/>
            <person name="Labutti K."/>
            <person name="Salamov A."/>
            <person name="Andreopoulos B."/>
            <person name="Baker S."/>
            <person name="Barry K."/>
            <person name="Bills G."/>
            <person name="Bluhm B."/>
            <person name="Cannon C."/>
            <person name="Castanera R."/>
            <person name="Culley D."/>
            <person name="Daum C."/>
            <person name="Ezra D."/>
            <person name="Gonzalez J."/>
            <person name="Henrissat B."/>
            <person name="Kuo A."/>
            <person name="Liang C."/>
            <person name="Lipzen A."/>
            <person name="Lutzoni F."/>
            <person name="Magnuson J."/>
            <person name="Mondo S."/>
            <person name="Nolan M."/>
            <person name="Ohm R."/>
            <person name="Pangilinan J."/>
            <person name="Park H.-J."/>
            <person name="Ramirez L."/>
            <person name="Alfaro M."/>
            <person name="Sun H."/>
            <person name="Tritt A."/>
            <person name="Yoshinaga Y."/>
            <person name="Zwiers L.-H."/>
            <person name="Turgeon B."/>
            <person name="Goodwin S."/>
            <person name="Spatafora J."/>
            <person name="Crous P."/>
            <person name="Grigoriev I."/>
        </authorList>
    </citation>
    <scope>NUCLEOTIDE SEQUENCE</scope>
    <source>
        <strain evidence="2">CBS 260.36</strain>
    </source>
</reference>
<organism evidence="2 3">
    <name type="scientific">Myriangium duriaei CBS 260.36</name>
    <dbReference type="NCBI Taxonomy" id="1168546"/>
    <lineage>
        <taxon>Eukaryota</taxon>
        <taxon>Fungi</taxon>
        <taxon>Dikarya</taxon>
        <taxon>Ascomycota</taxon>
        <taxon>Pezizomycotina</taxon>
        <taxon>Dothideomycetes</taxon>
        <taxon>Dothideomycetidae</taxon>
        <taxon>Myriangiales</taxon>
        <taxon>Myriangiaceae</taxon>
        <taxon>Myriangium</taxon>
    </lineage>
</organism>
<protein>
    <recommendedName>
        <fullName evidence="4">Pentatricopeptide repeat domain-containing protein</fullName>
    </recommendedName>
</protein>
<dbReference type="Proteomes" id="UP000799439">
    <property type="component" value="Unassembled WGS sequence"/>
</dbReference>
<feature type="region of interest" description="Disordered" evidence="1">
    <location>
        <begin position="58"/>
        <end position="85"/>
    </location>
</feature>
<accession>A0A9P4JBF4</accession>
<dbReference type="AlphaFoldDB" id="A0A9P4JBF4"/>
<gene>
    <name evidence="2" type="ORF">K461DRAFT_80917</name>
</gene>
<evidence type="ECO:0000313" key="2">
    <source>
        <dbReference type="EMBL" id="KAF2155779.1"/>
    </source>
</evidence>
<name>A0A9P4JBF4_9PEZI</name>
<dbReference type="OrthoDB" id="5366531at2759"/>
<dbReference type="EMBL" id="ML996082">
    <property type="protein sequence ID" value="KAF2155779.1"/>
    <property type="molecule type" value="Genomic_DNA"/>
</dbReference>
<evidence type="ECO:0008006" key="4">
    <source>
        <dbReference type="Google" id="ProtNLM"/>
    </source>
</evidence>